<dbReference type="EMBL" id="JABBGM010000009">
    <property type="protein sequence ID" value="NML95359.1"/>
    <property type="molecule type" value="Genomic_DNA"/>
</dbReference>
<dbReference type="RefSeq" id="WP_169494566.1">
    <property type="nucleotide sequence ID" value="NZ_AP029021.1"/>
</dbReference>
<dbReference type="Proteomes" id="UP000583556">
    <property type="component" value="Unassembled WGS sequence"/>
</dbReference>
<name>A0A7Y0BRS2_9SPHN</name>
<keyword evidence="2" id="KW-1185">Reference proteome</keyword>
<evidence type="ECO:0000313" key="1">
    <source>
        <dbReference type="EMBL" id="NML95359.1"/>
    </source>
</evidence>
<evidence type="ECO:0000313" key="2">
    <source>
        <dbReference type="Proteomes" id="UP000583556"/>
    </source>
</evidence>
<proteinExistence type="predicted"/>
<gene>
    <name evidence="1" type="ORF">HHL27_16915</name>
</gene>
<protein>
    <submittedName>
        <fullName evidence="1">Uncharacterized protein</fullName>
    </submittedName>
</protein>
<accession>A0A7Y0BRS2</accession>
<dbReference type="AlphaFoldDB" id="A0A7Y0BRS2"/>
<organism evidence="1 2">
    <name type="scientific">Novosphingobium olei</name>
    <dbReference type="NCBI Taxonomy" id="2728851"/>
    <lineage>
        <taxon>Bacteria</taxon>
        <taxon>Pseudomonadati</taxon>
        <taxon>Pseudomonadota</taxon>
        <taxon>Alphaproteobacteria</taxon>
        <taxon>Sphingomonadales</taxon>
        <taxon>Sphingomonadaceae</taxon>
        <taxon>Novosphingobium</taxon>
    </lineage>
</organism>
<reference evidence="1 2" key="1">
    <citation type="submission" date="2020-04" db="EMBL/GenBank/DDBJ databases">
        <title>Novosphingobium sp. TW-4 isolated from soil.</title>
        <authorList>
            <person name="Dahal R.H."/>
            <person name="Chaudhary D.K."/>
        </authorList>
    </citation>
    <scope>NUCLEOTIDE SEQUENCE [LARGE SCALE GENOMIC DNA]</scope>
    <source>
        <strain evidence="1 2">TW-4</strain>
    </source>
</reference>
<sequence>MIDIFTVLLPHALMALAVWRLLHRDDLDEDPALPRQTIAWRRSHRPGKSER</sequence>
<comment type="caution">
    <text evidence="1">The sequence shown here is derived from an EMBL/GenBank/DDBJ whole genome shotgun (WGS) entry which is preliminary data.</text>
</comment>